<keyword evidence="3" id="KW-1185">Reference proteome</keyword>
<feature type="chain" id="PRO_5047112666" description="DNA modification methylase" evidence="1">
    <location>
        <begin position="25"/>
        <end position="184"/>
    </location>
</feature>
<protein>
    <recommendedName>
        <fullName evidence="4">DNA modification methylase</fullName>
    </recommendedName>
</protein>
<evidence type="ECO:0000313" key="3">
    <source>
        <dbReference type="Proteomes" id="UP000323565"/>
    </source>
</evidence>
<evidence type="ECO:0008006" key="4">
    <source>
        <dbReference type="Google" id="ProtNLM"/>
    </source>
</evidence>
<proteinExistence type="predicted"/>
<feature type="signal peptide" evidence="1">
    <location>
        <begin position="1"/>
        <end position="24"/>
    </location>
</feature>
<evidence type="ECO:0000256" key="1">
    <source>
        <dbReference type="SAM" id="SignalP"/>
    </source>
</evidence>
<gene>
    <name evidence="2" type="ORF">FV141_11010</name>
</gene>
<keyword evidence="1" id="KW-0732">Signal</keyword>
<name>A0ABX5ZB31_9MICO</name>
<dbReference type="Proteomes" id="UP000323565">
    <property type="component" value="Chromosome"/>
</dbReference>
<reference evidence="2 3" key="1">
    <citation type="submission" date="2019-08" db="EMBL/GenBank/DDBJ databases">
        <title>Dermacoccus abyssi strain HZAU 226, whole genome Nanopore sequencing project.</title>
        <authorList>
            <person name="Guo A."/>
            <person name="Zhang X."/>
            <person name="Ruan Y."/>
            <person name="Liu W."/>
            <person name="Chen Q."/>
            <person name="Gu L."/>
        </authorList>
    </citation>
    <scope>NUCLEOTIDE SEQUENCE [LARGE SCALE GENOMIC DNA]</scope>
    <source>
        <strain evidence="2 3">HZAU 226</strain>
    </source>
</reference>
<organism evidence="2 3">
    <name type="scientific">Dermacoccus abyssi</name>
    <dbReference type="NCBI Taxonomy" id="322596"/>
    <lineage>
        <taxon>Bacteria</taxon>
        <taxon>Bacillati</taxon>
        <taxon>Actinomycetota</taxon>
        <taxon>Actinomycetes</taxon>
        <taxon>Micrococcales</taxon>
        <taxon>Dermacoccaceae</taxon>
        <taxon>Dermacoccus</taxon>
    </lineage>
</organism>
<evidence type="ECO:0000313" key="2">
    <source>
        <dbReference type="EMBL" id="QEH94003.1"/>
    </source>
</evidence>
<dbReference type="EMBL" id="CP043031">
    <property type="protein sequence ID" value="QEH94003.1"/>
    <property type="molecule type" value="Genomic_DNA"/>
</dbReference>
<sequence>MTRRIVTSKRRSAGVMLAAVTAGATLTGCGQLINPYTTELKYDAADGVSARVGDLQAADLLIVNNGEGSEGKLNGLVYNSGSSDSQLTITVNGTDTQVTIPAGTSVRLDGKKNGNGDKTVSPVTISSLGDAKVGDQIRATLKTSPGGSTQVAIPVLLDQYPYGDAKVEHPEAETSGNESHGSGH</sequence>
<accession>A0ABX5ZB31</accession>
<dbReference type="PROSITE" id="PS51257">
    <property type="entry name" value="PROKAR_LIPOPROTEIN"/>
    <property type="match status" value="1"/>
</dbReference>